<gene>
    <name evidence="8" type="ORF">FNJ60_05235</name>
</gene>
<dbReference type="InterPro" id="IPR050131">
    <property type="entry name" value="Peptidase_S8_subtilisin-like"/>
</dbReference>
<dbReference type="PANTHER" id="PTHR43806">
    <property type="entry name" value="PEPTIDASE S8"/>
    <property type="match status" value="1"/>
</dbReference>
<dbReference type="GO" id="GO:0004252">
    <property type="term" value="F:serine-type endopeptidase activity"/>
    <property type="evidence" value="ECO:0007669"/>
    <property type="project" value="UniProtKB-UniRule"/>
</dbReference>
<evidence type="ECO:0000256" key="6">
    <source>
        <dbReference type="RuleBase" id="RU003355"/>
    </source>
</evidence>
<dbReference type="PROSITE" id="PS51892">
    <property type="entry name" value="SUBTILASE"/>
    <property type="match status" value="1"/>
</dbReference>
<dbReference type="InterPro" id="IPR023828">
    <property type="entry name" value="Peptidase_S8_Ser-AS"/>
</dbReference>
<accession>A0A5D3FQF1</accession>
<dbReference type="PROSITE" id="PS00137">
    <property type="entry name" value="SUBTILASE_HIS"/>
    <property type="match status" value="1"/>
</dbReference>
<dbReference type="Pfam" id="PF00082">
    <property type="entry name" value="Peptidase_S8"/>
    <property type="match status" value="1"/>
</dbReference>
<dbReference type="Gene3D" id="3.40.50.200">
    <property type="entry name" value="Peptidase S8/S53 domain"/>
    <property type="match status" value="1"/>
</dbReference>
<proteinExistence type="inferred from homology"/>
<dbReference type="GO" id="GO:0006508">
    <property type="term" value="P:proteolysis"/>
    <property type="evidence" value="ECO:0007669"/>
    <property type="project" value="UniProtKB-KW"/>
</dbReference>
<feature type="active site" description="Charge relay system" evidence="5">
    <location>
        <position position="224"/>
    </location>
</feature>
<comment type="similarity">
    <text evidence="1 5 6">Belongs to the peptidase S8 family.</text>
</comment>
<feature type="active site" description="Charge relay system" evidence="5">
    <location>
        <position position="494"/>
    </location>
</feature>
<dbReference type="Proteomes" id="UP000324383">
    <property type="component" value="Unassembled WGS sequence"/>
</dbReference>
<evidence type="ECO:0000256" key="4">
    <source>
        <dbReference type="ARBA" id="ARBA00022825"/>
    </source>
</evidence>
<dbReference type="RefSeq" id="WP_148726590.1">
    <property type="nucleotide sequence ID" value="NZ_CP197398.1"/>
</dbReference>
<keyword evidence="4 5" id="KW-0720">Serine protease</keyword>
<protein>
    <submittedName>
        <fullName evidence="8">S8 family serine peptidase</fullName>
    </submittedName>
</protein>
<keyword evidence="9" id="KW-1185">Reference proteome</keyword>
<dbReference type="AlphaFoldDB" id="A0A5D3FQF1"/>
<organism evidence="8 9">
    <name type="scientific">Bacteroides pyogenes</name>
    <dbReference type="NCBI Taxonomy" id="310300"/>
    <lineage>
        <taxon>Bacteria</taxon>
        <taxon>Pseudomonadati</taxon>
        <taxon>Bacteroidota</taxon>
        <taxon>Bacteroidia</taxon>
        <taxon>Bacteroidales</taxon>
        <taxon>Bacteroidaceae</taxon>
        <taxon>Bacteroides</taxon>
    </lineage>
</organism>
<dbReference type="PRINTS" id="PR00723">
    <property type="entry name" value="SUBTILISIN"/>
</dbReference>
<dbReference type="InterPro" id="IPR023827">
    <property type="entry name" value="Peptidase_S8_Asp-AS"/>
</dbReference>
<dbReference type="PROSITE" id="PS00136">
    <property type="entry name" value="SUBTILASE_ASP"/>
    <property type="match status" value="1"/>
</dbReference>
<evidence type="ECO:0000256" key="2">
    <source>
        <dbReference type="ARBA" id="ARBA00022670"/>
    </source>
</evidence>
<dbReference type="PANTHER" id="PTHR43806:SF11">
    <property type="entry name" value="CEREVISIN-RELATED"/>
    <property type="match status" value="1"/>
</dbReference>
<comment type="caution">
    <text evidence="8">The sequence shown here is derived from an EMBL/GenBank/DDBJ whole genome shotgun (WGS) entry which is preliminary data.</text>
</comment>
<keyword evidence="3 5" id="KW-0378">Hydrolase</keyword>
<dbReference type="InterPro" id="IPR022398">
    <property type="entry name" value="Peptidase_S8_His-AS"/>
</dbReference>
<evidence type="ECO:0000313" key="9">
    <source>
        <dbReference type="Proteomes" id="UP000324383"/>
    </source>
</evidence>
<evidence type="ECO:0000313" key="8">
    <source>
        <dbReference type="EMBL" id="TYK34144.1"/>
    </source>
</evidence>
<dbReference type="SUPFAM" id="SSF52743">
    <property type="entry name" value="Subtilisin-like"/>
    <property type="match status" value="1"/>
</dbReference>
<dbReference type="InterPro" id="IPR013783">
    <property type="entry name" value="Ig-like_fold"/>
</dbReference>
<dbReference type="InterPro" id="IPR015500">
    <property type="entry name" value="Peptidase_S8_subtilisin-rel"/>
</dbReference>
<feature type="domain" description="Peptidase S8/S53" evidence="7">
    <location>
        <begin position="217"/>
        <end position="529"/>
    </location>
</feature>
<reference evidence="8 9" key="1">
    <citation type="submission" date="2019-07" db="EMBL/GenBank/DDBJ databases">
        <title>Draft Genome Sequences of Bacteroides pyogenes Strains Isolated from the Uterus Holstein Dairy Cows with Metritis.</title>
        <authorList>
            <person name="Cunha F."/>
            <person name="Galvao K.N."/>
            <person name="Jeon S.J."/>
            <person name="Jeong K.C."/>
        </authorList>
    </citation>
    <scope>NUCLEOTIDE SEQUENCE [LARGE SCALE GENOMIC DNA]</scope>
    <source>
        <strain evidence="8 9">KG-31</strain>
    </source>
</reference>
<dbReference type="InterPro" id="IPR036852">
    <property type="entry name" value="Peptidase_S8/S53_dom_sf"/>
</dbReference>
<evidence type="ECO:0000256" key="5">
    <source>
        <dbReference type="PROSITE-ProRule" id="PRU01240"/>
    </source>
</evidence>
<feature type="active site" description="Charge relay system" evidence="5">
    <location>
        <position position="262"/>
    </location>
</feature>
<evidence type="ECO:0000256" key="3">
    <source>
        <dbReference type="ARBA" id="ARBA00022801"/>
    </source>
</evidence>
<evidence type="ECO:0000259" key="7">
    <source>
        <dbReference type="Pfam" id="PF00082"/>
    </source>
</evidence>
<evidence type="ECO:0000256" key="1">
    <source>
        <dbReference type="ARBA" id="ARBA00011073"/>
    </source>
</evidence>
<dbReference type="PROSITE" id="PS00138">
    <property type="entry name" value="SUBTILASE_SER"/>
    <property type="match status" value="1"/>
</dbReference>
<sequence length="944" mass="104474">MNKFSKIYRTASIFFVYLFVLNSCSDELVTDSRVSPTEQNVNKKMKMPWIPGEVYVKLATPDTRAIQEVSSNLQSTVPMTRSSKMVMMPVFDVSGEYADAMRREGMDKWYKINFDEHVDVQTVIDELRNNKTVEFVQGGIAVVQHDVHYTPYASHAYTTRANNDVLDANGGYAPFTSEDPFLRKQWHYQNDGIIYGFTKGADIGLFSAWNQTKGNPKVVVAIIDSGIYAEHPDLKKAMWTDDQGHNGRNFLNNTGDIDPGFHGTHVGGTIGARSNNGIGVAGIAGGDGTEGMENSGVRLMSCEIFGADRLDGSAQAAKPDQIANAFVWAAKNGAVLANCSWGYPYDKKKYGNAEDYKQQFAESNEVIRVAMKFFINNAGKDGAGRQKEDSMMDGGVIIFASGNDNTRNVDITPAYNSEVIAVGSFTPDFSLAEYTSTGDWVDVLAPGGIVELDITKGILSTVPSTFGKIKLGDVYASKYLYPNESLYAFANGTSMAAPHVTGIAALIVSKFGGKGFTKDELRKRLMAAIKPQSLEKASSDVVLRGKMGVGFIDASLALNDPEKMAPAKVQEIEVKEVNYYDATLRWSVTSDEDAVTKTAFAYDIYLLNEENGTLANPVATVYSNELSAGTKLSYKLVELESNKHYFVKIIARDRFQNKAEAAKVDFKTKENYAPKITNPLEPDFKILDTKPFFRYVFKVVDKDGHSWKYIADNKPENVTLVQNERKDELEFTVLVNGKVGKQSFDLVLVDELQGKHVEKISYEIVESMAPKQKSEFADIILGENDKPMRIELEHLFQTSSGIEPIYEVTIDNGECVIADIVGDALVLTPKKEGVATVLLTSIDGYKKTVSTIRVKIIKNNSSDIQALYPLPAHSCLKIGLKRGLKEVNVMVTSMRGEVLKDEKLLVKQYTYTATLSVNRLVPGVYNLIVKTDRNTSKITFIKNW</sequence>
<dbReference type="Gene3D" id="2.60.40.10">
    <property type="entry name" value="Immunoglobulins"/>
    <property type="match status" value="1"/>
</dbReference>
<dbReference type="EMBL" id="VKLW01000009">
    <property type="protein sequence ID" value="TYK34144.1"/>
    <property type="molecule type" value="Genomic_DNA"/>
</dbReference>
<name>A0A5D3FQF1_9BACE</name>
<dbReference type="InterPro" id="IPR000209">
    <property type="entry name" value="Peptidase_S8/S53_dom"/>
</dbReference>
<keyword evidence="2 5" id="KW-0645">Protease</keyword>